<name>A0A914WAK4_9BILA</name>
<dbReference type="PANTHER" id="PTHR11675:SF134">
    <property type="entry name" value="N-ACETYLGALACTOSAMINYLTRANSFERASE 4-RELATED"/>
    <property type="match status" value="1"/>
</dbReference>
<dbReference type="Pfam" id="PF00535">
    <property type="entry name" value="Glycos_transf_2"/>
    <property type="match status" value="1"/>
</dbReference>
<evidence type="ECO:0000256" key="4">
    <source>
        <dbReference type="SAM" id="Phobius"/>
    </source>
</evidence>
<organism evidence="6 7">
    <name type="scientific">Plectus sambesii</name>
    <dbReference type="NCBI Taxonomy" id="2011161"/>
    <lineage>
        <taxon>Eukaryota</taxon>
        <taxon>Metazoa</taxon>
        <taxon>Ecdysozoa</taxon>
        <taxon>Nematoda</taxon>
        <taxon>Chromadorea</taxon>
        <taxon>Plectida</taxon>
        <taxon>Plectina</taxon>
        <taxon>Plectoidea</taxon>
        <taxon>Plectidae</taxon>
        <taxon>Plectus</taxon>
    </lineage>
</organism>
<keyword evidence="2" id="KW-0325">Glycoprotein</keyword>
<dbReference type="WBParaSite" id="PSAMB.scaffold3568size17787.g21927.t1">
    <property type="protein sequence ID" value="PSAMB.scaffold3568size17787.g21927.t1"/>
    <property type="gene ID" value="PSAMB.scaffold3568size17787.g21927"/>
</dbReference>
<keyword evidence="4" id="KW-1133">Transmembrane helix</keyword>
<keyword evidence="6" id="KW-1185">Reference proteome</keyword>
<dbReference type="AlphaFoldDB" id="A0A914WAK4"/>
<evidence type="ECO:0000256" key="2">
    <source>
        <dbReference type="ARBA" id="ARBA00023180"/>
    </source>
</evidence>
<dbReference type="SUPFAM" id="SSF53448">
    <property type="entry name" value="Nucleotide-diphospho-sugar transferases"/>
    <property type="match status" value="1"/>
</dbReference>
<sequence length="319" mass="36110">MRISRYLGRRCVRILQYSAVAGALFLFLPLLWRSSSGGDEKVHSAKVIPDKVIPDMPGAYVAEDSKKENVVAVDAGPVDYKKNDNIGGAPVGEIAKAEEAKSAKYRKLPKKDWHDYPAMEADKERKGKGEQGTPVALPSDPDTQKLQDQMYRVNGFDALASDQIAVDRSVKDVRHPECRKMKYIEKLPTVTVIFPFHNEHNSTLLRSVYSVINRSPPDVLREVILVDDASTKDFLKAPLEEFLKKAGLADRVKVVRTKKREGLIRARQIGAQHATSEIMVFLDAHSEANYNWLPPLIEPIALDYRYSYYSYYFKVLEQK</sequence>
<evidence type="ECO:0000259" key="5">
    <source>
        <dbReference type="Pfam" id="PF00535"/>
    </source>
</evidence>
<evidence type="ECO:0000256" key="3">
    <source>
        <dbReference type="SAM" id="MobiDB-lite"/>
    </source>
</evidence>
<dbReference type="Proteomes" id="UP000887566">
    <property type="component" value="Unplaced"/>
</dbReference>
<evidence type="ECO:0000256" key="1">
    <source>
        <dbReference type="ARBA" id="ARBA00023157"/>
    </source>
</evidence>
<dbReference type="GO" id="GO:0004653">
    <property type="term" value="F:polypeptide N-acetylgalactosaminyltransferase activity"/>
    <property type="evidence" value="ECO:0007669"/>
    <property type="project" value="TreeGrafter"/>
</dbReference>
<keyword evidence="4" id="KW-0472">Membrane</keyword>
<reference evidence="7" key="1">
    <citation type="submission" date="2022-11" db="UniProtKB">
        <authorList>
            <consortium name="WormBaseParasite"/>
        </authorList>
    </citation>
    <scope>IDENTIFICATION</scope>
</reference>
<evidence type="ECO:0000313" key="6">
    <source>
        <dbReference type="Proteomes" id="UP000887566"/>
    </source>
</evidence>
<dbReference type="InterPro" id="IPR029044">
    <property type="entry name" value="Nucleotide-diphossugar_trans"/>
</dbReference>
<dbReference type="InterPro" id="IPR001173">
    <property type="entry name" value="Glyco_trans_2-like"/>
</dbReference>
<accession>A0A914WAK4</accession>
<dbReference type="Gene3D" id="3.90.550.10">
    <property type="entry name" value="Spore Coat Polysaccharide Biosynthesis Protein SpsA, Chain A"/>
    <property type="match status" value="1"/>
</dbReference>
<dbReference type="GO" id="GO:0006493">
    <property type="term" value="P:protein O-linked glycosylation"/>
    <property type="evidence" value="ECO:0007669"/>
    <property type="project" value="TreeGrafter"/>
</dbReference>
<protein>
    <submittedName>
        <fullName evidence="7">Glycosyltransferase 2-like domain-containing protein</fullName>
    </submittedName>
</protein>
<dbReference type="PANTHER" id="PTHR11675">
    <property type="entry name" value="N-ACETYLGALACTOSAMINYLTRANSFERASE"/>
    <property type="match status" value="1"/>
</dbReference>
<feature type="region of interest" description="Disordered" evidence="3">
    <location>
        <begin position="121"/>
        <end position="143"/>
    </location>
</feature>
<keyword evidence="4" id="KW-0812">Transmembrane</keyword>
<proteinExistence type="predicted"/>
<feature type="domain" description="Glycosyltransferase 2-like" evidence="5">
    <location>
        <begin position="191"/>
        <end position="304"/>
    </location>
</feature>
<feature type="transmembrane region" description="Helical" evidence="4">
    <location>
        <begin position="12"/>
        <end position="32"/>
    </location>
</feature>
<dbReference type="GO" id="GO:0005794">
    <property type="term" value="C:Golgi apparatus"/>
    <property type="evidence" value="ECO:0007669"/>
    <property type="project" value="TreeGrafter"/>
</dbReference>
<keyword evidence="1" id="KW-1015">Disulfide bond</keyword>
<evidence type="ECO:0000313" key="7">
    <source>
        <dbReference type="WBParaSite" id="PSAMB.scaffold3568size17787.g21927.t1"/>
    </source>
</evidence>